<keyword evidence="1" id="KW-0472">Membrane</keyword>
<keyword evidence="1" id="KW-0812">Transmembrane</keyword>
<protein>
    <submittedName>
        <fullName evidence="2">Uncharacterized protein</fullName>
    </submittedName>
</protein>
<evidence type="ECO:0000256" key="1">
    <source>
        <dbReference type="SAM" id="Phobius"/>
    </source>
</evidence>
<keyword evidence="3" id="KW-1185">Reference proteome</keyword>
<feature type="transmembrane region" description="Helical" evidence="1">
    <location>
        <begin position="111"/>
        <end position="130"/>
    </location>
</feature>
<keyword evidence="1" id="KW-1133">Transmembrane helix</keyword>
<reference evidence="2 3" key="1">
    <citation type="submission" date="2012-09" db="EMBL/GenBank/DDBJ databases">
        <authorList>
            <person name="Dupont C.L."/>
            <person name="Rusch D.B."/>
            <person name="Lombardo M.-J."/>
            <person name="Novotny M."/>
            <person name="Yee-Greenbaum J."/>
            <person name="Laskin R."/>
        </authorList>
    </citation>
    <scope>NUCLEOTIDE SEQUENCE [LARGE SCALE GENOMIC DNA]</scope>
    <source>
        <strain evidence="2">SAR86E</strain>
    </source>
</reference>
<evidence type="ECO:0000313" key="3">
    <source>
        <dbReference type="Proteomes" id="UP000010310"/>
    </source>
</evidence>
<dbReference type="Proteomes" id="UP000010310">
    <property type="component" value="Unassembled WGS sequence"/>
</dbReference>
<dbReference type="AlphaFoldDB" id="K6GJL0"/>
<gene>
    <name evidence="2" type="ORF">B273_0245</name>
</gene>
<dbReference type="STRING" id="1208365.B273_0245"/>
<sequence length="179" mass="19975">MSVTLWIIWFFFLNFDANSLSDLFPSLFYLPHAARVLCIVYFGYKAIPGLYLAELWGPLYVIPGAYGIEPLLTPLISVLSVPLALETLALLGFKLGRNIESPLNKRNYKHIALITIISAVFNSFLVNLYVEGSSITTSQNLNDVLTFFMGDIIGTTLVFIVLAVILKPLFVRNNKINPS</sequence>
<dbReference type="EMBL" id="AMWX01000001">
    <property type="protein sequence ID" value="EKO37155.1"/>
    <property type="molecule type" value="Genomic_DNA"/>
</dbReference>
<accession>K6GJL0</accession>
<feature type="transmembrane region" description="Helical" evidence="1">
    <location>
        <begin position="145"/>
        <end position="166"/>
    </location>
</feature>
<name>K6GJL0_9GAMM</name>
<proteinExistence type="predicted"/>
<feature type="transmembrane region" description="Helical" evidence="1">
    <location>
        <begin position="74"/>
        <end position="91"/>
    </location>
</feature>
<comment type="caution">
    <text evidence="2">The sequence shown here is derived from an EMBL/GenBank/DDBJ whole genome shotgun (WGS) entry which is preliminary data.</text>
</comment>
<evidence type="ECO:0000313" key="2">
    <source>
        <dbReference type="EMBL" id="EKO37155.1"/>
    </source>
</evidence>
<organism evidence="2 3">
    <name type="scientific">SAR86 cluster bacterium SAR86E</name>
    <dbReference type="NCBI Taxonomy" id="1208365"/>
    <lineage>
        <taxon>Bacteria</taxon>
        <taxon>Pseudomonadati</taxon>
        <taxon>Pseudomonadota</taxon>
        <taxon>Gammaproteobacteria</taxon>
        <taxon>SAR86 cluster</taxon>
    </lineage>
</organism>